<protein>
    <submittedName>
        <fullName evidence="1">Uncharacterized protein</fullName>
    </submittedName>
</protein>
<organism evidence="1 2">
    <name type="scientific">Colocasia esculenta</name>
    <name type="common">Wild taro</name>
    <name type="synonym">Arum esculentum</name>
    <dbReference type="NCBI Taxonomy" id="4460"/>
    <lineage>
        <taxon>Eukaryota</taxon>
        <taxon>Viridiplantae</taxon>
        <taxon>Streptophyta</taxon>
        <taxon>Embryophyta</taxon>
        <taxon>Tracheophyta</taxon>
        <taxon>Spermatophyta</taxon>
        <taxon>Magnoliopsida</taxon>
        <taxon>Liliopsida</taxon>
        <taxon>Araceae</taxon>
        <taxon>Aroideae</taxon>
        <taxon>Colocasieae</taxon>
        <taxon>Colocasia</taxon>
    </lineage>
</organism>
<sequence length="156" mass="16934">MKNLGSYKNHPSPFVGVFPLLTLASLLLLDVGVVASRAVAATAHAIAVAAVVDIAAASTPIVATSAPCCSLPPAVFFNIPGGLDYTCRQPAITYRQGFCFQNPDSTNPPVAVDRWSSPVDSRPWSVNRQCSDPRNWFWEDSRCRQPSYGYRHTPNI</sequence>
<keyword evidence="2" id="KW-1185">Reference proteome</keyword>
<gene>
    <name evidence="1" type="ORF">Taro_045386</name>
</gene>
<dbReference type="Proteomes" id="UP000652761">
    <property type="component" value="Unassembled WGS sequence"/>
</dbReference>
<name>A0A843WWG3_COLES</name>
<proteinExistence type="predicted"/>
<reference evidence="1" key="1">
    <citation type="submission" date="2017-07" db="EMBL/GenBank/DDBJ databases">
        <title>Taro Niue Genome Assembly and Annotation.</title>
        <authorList>
            <person name="Atibalentja N."/>
            <person name="Keating K."/>
            <person name="Fields C.J."/>
        </authorList>
    </citation>
    <scope>NUCLEOTIDE SEQUENCE</scope>
    <source>
        <strain evidence="1">Niue_2</strain>
        <tissue evidence="1">Leaf</tissue>
    </source>
</reference>
<dbReference type="AlphaFoldDB" id="A0A843WWG3"/>
<dbReference type="EMBL" id="NMUH01005324">
    <property type="protein sequence ID" value="MQM12467.1"/>
    <property type="molecule type" value="Genomic_DNA"/>
</dbReference>
<evidence type="ECO:0000313" key="1">
    <source>
        <dbReference type="EMBL" id="MQM12467.1"/>
    </source>
</evidence>
<comment type="caution">
    <text evidence="1">The sequence shown here is derived from an EMBL/GenBank/DDBJ whole genome shotgun (WGS) entry which is preliminary data.</text>
</comment>
<evidence type="ECO:0000313" key="2">
    <source>
        <dbReference type="Proteomes" id="UP000652761"/>
    </source>
</evidence>
<accession>A0A843WWG3</accession>